<dbReference type="AlphaFoldDB" id="A0A0R3C7U6"/>
<feature type="compositionally biased region" description="Polar residues" evidence="1">
    <location>
        <begin position="52"/>
        <end position="66"/>
    </location>
</feature>
<proteinExistence type="predicted"/>
<organism evidence="2 3">
    <name type="scientific">Bradyrhizobium yuanmingense</name>
    <dbReference type="NCBI Taxonomy" id="108015"/>
    <lineage>
        <taxon>Bacteria</taxon>
        <taxon>Pseudomonadati</taxon>
        <taxon>Pseudomonadota</taxon>
        <taxon>Alphaproteobacteria</taxon>
        <taxon>Hyphomicrobiales</taxon>
        <taxon>Nitrobacteraceae</taxon>
        <taxon>Bradyrhizobium</taxon>
    </lineage>
</organism>
<accession>A0A0R3C7U6</accession>
<sequence length="74" mass="8223">MLGTELFAQLDTPQVTDRCSPHQALAHFRPPLADIDNQLLDKDDGVHAILRTSKNQHGGHSNSRTTFRFGKMAP</sequence>
<protein>
    <submittedName>
        <fullName evidence="2">Uncharacterized protein</fullName>
    </submittedName>
</protein>
<evidence type="ECO:0000256" key="1">
    <source>
        <dbReference type="SAM" id="MobiDB-lite"/>
    </source>
</evidence>
<gene>
    <name evidence="2" type="ORF">AOQ72_20735</name>
</gene>
<evidence type="ECO:0000313" key="2">
    <source>
        <dbReference type="EMBL" id="KRP93738.1"/>
    </source>
</evidence>
<name>A0A0R3C7U6_9BRAD</name>
<dbReference type="EMBL" id="LJYF01000029">
    <property type="protein sequence ID" value="KRP93738.1"/>
    <property type="molecule type" value="Genomic_DNA"/>
</dbReference>
<comment type="caution">
    <text evidence="2">The sequence shown here is derived from an EMBL/GenBank/DDBJ whole genome shotgun (WGS) entry which is preliminary data.</text>
</comment>
<feature type="region of interest" description="Disordered" evidence="1">
    <location>
        <begin position="52"/>
        <end position="74"/>
    </location>
</feature>
<reference evidence="2 3" key="1">
    <citation type="submission" date="2015-09" db="EMBL/GenBank/DDBJ databases">
        <title>Draft Genome Sequence of the Strain BR 3267 (Bradyrhizobium yuanmingense) recommended as inoculant for cowpea in Brazil.</title>
        <authorList>
            <person name="Simoes-Araujo J.L."/>
            <person name="Zilli J.E."/>
        </authorList>
    </citation>
    <scope>NUCLEOTIDE SEQUENCE [LARGE SCALE GENOMIC DNA]</scope>
    <source>
        <strain evidence="2 3">BR3267</strain>
    </source>
</reference>
<evidence type="ECO:0000313" key="3">
    <source>
        <dbReference type="Proteomes" id="UP000051380"/>
    </source>
</evidence>
<dbReference type="Proteomes" id="UP000051380">
    <property type="component" value="Unassembled WGS sequence"/>
</dbReference>